<reference evidence="2 3" key="1">
    <citation type="submission" date="2020-08" db="EMBL/GenBank/DDBJ databases">
        <title>Streptomycin Non-resistant strain, P. mexicana.</title>
        <authorList>
            <person name="Ganesh-Kumar S."/>
            <person name="Zhe T."/>
            <person name="Yu Z."/>
            <person name="Min Y."/>
        </authorList>
    </citation>
    <scope>NUCLEOTIDE SEQUENCE [LARGE SCALE GENOMIC DNA]</scope>
    <source>
        <strain evidence="2 3">GTZY2</strain>
    </source>
</reference>
<organism evidence="2 3">
    <name type="scientific">Pseudoxanthomonas mexicana</name>
    <dbReference type="NCBI Taxonomy" id="128785"/>
    <lineage>
        <taxon>Bacteria</taxon>
        <taxon>Pseudomonadati</taxon>
        <taxon>Pseudomonadota</taxon>
        <taxon>Gammaproteobacteria</taxon>
        <taxon>Lysobacterales</taxon>
        <taxon>Lysobacteraceae</taxon>
        <taxon>Pseudoxanthomonas</taxon>
    </lineage>
</organism>
<evidence type="ECO:0000313" key="3">
    <source>
        <dbReference type="Proteomes" id="UP000515838"/>
    </source>
</evidence>
<feature type="domain" description="Suppressor of fused-like" evidence="1">
    <location>
        <begin position="67"/>
        <end position="213"/>
    </location>
</feature>
<gene>
    <name evidence="2" type="ORF">IAE60_03610</name>
</gene>
<accession>A0A7G9TEL3</accession>
<evidence type="ECO:0000313" key="2">
    <source>
        <dbReference type="EMBL" id="QNN78538.1"/>
    </source>
</evidence>
<name>A0A7G9TEL3_PSEMX</name>
<dbReference type="GeneID" id="81470038"/>
<sequence>MLQRLRTLMGAAPDSAPALAAAREAALLAALGEPARIDRDADRRHRVDVHVYARDFAADRASGRDEGCVLVTSGMSDRLMAMPEGYDGDESAARELLWYVRAPHQAFIERLRWLAKLPFAEGSWLGYGHTVPLPEPPLAGSPFSTFLLLPPVVAADRHLFDNLHLHGQGVEPLAVHLVSDAEYDLVRSDEGLDVFLDLLDVHRYPLVFDPARPSYL</sequence>
<protein>
    <submittedName>
        <fullName evidence="2">Suppressor of fused domain protein</fullName>
    </submittedName>
</protein>
<dbReference type="EMBL" id="CP060731">
    <property type="protein sequence ID" value="QNN78538.1"/>
    <property type="molecule type" value="Genomic_DNA"/>
</dbReference>
<dbReference type="AlphaFoldDB" id="A0A7G9TEL3"/>
<dbReference type="Proteomes" id="UP000515838">
    <property type="component" value="Chromosome"/>
</dbReference>
<evidence type="ECO:0000259" key="1">
    <source>
        <dbReference type="Pfam" id="PF05076"/>
    </source>
</evidence>
<dbReference type="RefSeq" id="WP_187573906.1">
    <property type="nucleotide sequence ID" value="NZ_CP060731.1"/>
</dbReference>
<dbReference type="InterPro" id="IPR020941">
    <property type="entry name" value="SUFU-like_domain"/>
</dbReference>
<proteinExistence type="predicted"/>
<dbReference type="Pfam" id="PF05076">
    <property type="entry name" value="SUFU"/>
    <property type="match status" value="1"/>
</dbReference>